<comment type="caution">
    <text evidence="1">The sequence shown here is derived from an EMBL/GenBank/DDBJ whole genome shotgun (WGS) entry which is preliminary data.</text>
</comment>
<dbReference type="EMBL" id="CM042063">
    <property type="protein sequence ID" value="KAI3668238.1"/>
    <property type="molecule type" value="Genomic_DNA"/>
</dbReference>
<proteinExistence type="predicted"/>
<evidence type="ECO:0000313" key="1">
    <source>
        <dbReference type="EMBL" id="KAI3668238.1"/>
    </source>
</evidence>
<reference evidence="2" key="1">
    <citation type="journal article" date="2022" name="Mol. Ecol. Resour.">
        <title>The genomes of chicory, endive, great burdock and yacon provide insights into Asteraceae palaeo-polyploidization history and plant inulin production.</title>
        <authorList>
            <person name="Fan W."/>
            <person name="Wang S."/>
            <person name="Wang H."/>
            <person name="Wang A."/>
            <person name="Jiang F."/>
            <person name="Liu H."/>
            <person name="Zhao H."/>
            <person name="Xu D."/>
            <person name="Zhang Y."/>
        </authorList>
    </citation>
    <scope>NUCLEOTIDE SEQUENCE [LARGE SCALE GENOMIC DNA]</scope>
    <source>
        <strain evidence="2">cv. Niubang</strain>
    </source>
</reference>
<protein>
    <submittedName>
        <fullName evidence="1">Uncharacterized protein</fullName>
    </submittedName>
</protein>
<accession>A0ACB8XLH1</accession>
<dbReference type="Proteomes" id="UP001055879">
    <property type="component" value="Linkage Group LG17"/>
</dbReference>
<keyword evidence="2" id="KW-1185">Reference proteome</keyword>
<organism evidence="1 2">
    <name type="scientific">Arctium lappa</name>
    <name type="common">Greater burdock</name>
    <name type="synonym">Lappa major</name>
    <dbReference type="NCBI Taxonomy" id="4217"/>
    <lineage>
        <taxon>Eukaryota</taxon>
        <taxon>Viridiplantae</taxon>
        <taxon>Streptophyta</taxon>
        <taxon>Embryophyta</taxon>
        <taxon>Tracheophyta</taxon>
        <taxon>Spermatophyta</taxon>
        <taxon>Magnoliopsida</taxon>
        <taxon>eudicotyledons</taxon>
        <taxon>Gunneridae</taxon>
        <taxon>Pentapetalae</taxon>
        <taxon>asterids</taxon>
        <taxon>campanulids</taxon>
        <taxon>Asterales</taxon>
        <taxon>Asteraceae</taxon>
        <taxon>Carduoideae</taxon>
        <taxon>Cardueae</taxon>
        <taxon>Arctiinae</taxon>
        <taxon>Arctium</taxon>
    </lineage>
</organism>
<sequence length="187" mass="20226">MDDDVKAEVMDIGGNGGGGFEYEMVLRAVAFCLTLVAAVVAGVDYQTQTIPITISDSLAPLTIQVTAKWHYLSSSVFFVVANSMACCYSFASLILSMNKKIKTRLPLPLMISDLVMVALLFSANGAATAVGVIGLNGNSHTQWQKVCYIFKRYCHQGAASIVISFLGSFAFLWLVVFAILNLHKKSN</sequence>
<evidence type="ECO:0000313" key="2">
    <source>
        <dbReference type="Proteomes" id="UP001055879"/>
    </source>
</evidence>
<reference evidence="1 2" key="2">
    <citation type="journal article" date="2022" name="Mol. Ecol. Resour.">
        <title>The genomes of chicory, endive, great burdock and yacon provide insights into Asteraceae paleo-polyploidization history and plant inulin production.</title>
        <authorList>
            <person name="Fan W."/>
            <person name="Wang S."/>
            <person name="Wang H."/>
            <person name="Wang A."/>
            <person name="Jiang F."/>
            <person name="Liu H."/>
            <person name="Zhao H."/>
            <person name="Xu D."/>
            <person name="Zhang Y."/>
        </authorList>
    </citation>
    <scope>NUCLEOTIDE SEQUENCE [LARGE SCALE GENOMIC DNA]</scope>
    <source>
        <strain evidence="2">cv. Niubang</strain>
    </source>
</reference>
<gene>
    <name evidence="1" type="ORF">L6452_43315</name>
</gene>
<name>A0ACB8XLH1_ARCLA</name>